<gene>
    <name evidence="1" type="ORF">LCGC14_2334780</name>
</gene>
<comment type="caution">
    <text evidence="1">The sequence shown here is derived from an EMBL/GenBank/DDBJ whole genome shotgun (WGS) entry which is preliminary data.</text>
</comment>
<dbReference type="EMBL" id="LAZR01033635">
    <property type="protein sequence ID" value="KKL47509.1"/>
    <property type="molecule type" value="Genomic_DNA"/>
</dbReference>
<dbReference type="AlphaFoldDB" id="A0A0F9CEM2"/>
<name>A0A0F9CEM2_9ZZZZ</name>
<protein>
    <submittedName>
        <fullName evidence="1">Uncharacterized protein</fullName>
    </submittedName>
</protein>
<feature type="non-terminal residue" evidence="1">
    <location>
        <position position="1"/>
    </location>
</feature>
<reference evidence="1" key="1">
    <citation type="journal article" date="2015" name="Nature">
        <title>Complex archaea that bridge the gap between prokaryotes and eukaryotes.</title>
        <authorList>
            <person name="Spang A."/>
            <person name="Saw J.H."/>
            <person name="Jorgensen S.L."/>
            <person name="Zaremba-Niedzwiedzka K."/>
            <person name="Martijn J."/>
            <person name="Lind A.E."/>
            <person name="van Eijk R."/>
            <person name="Schleper C."/>
            <person name="Guy L."/>
            <person name="Ettema T.J."/>
        </authorList>
    </citation>
    <scope>NUCLEOTIDE SEQUENCE</scope>
</reference>
<evidence type="ECO:0000313" key="1">
    <source>
        <dbReference type="EMBL" id="KKL47509.1"/>
    </source>
</evidence>
<organism evidence="1">
    <name type="scientific">marine sediment metagenome</name>
    <dbReference type="NCBI Taxonomy" id="412755"/>
    <lineage>
        <taxon>unclassified sequences</taxon>
        <taxon>metagenomes</taxon>
        <taxon>ecological metagenomes</taxon>
    </lineage>
</organism>
<accession>A0A0F9CEM2</accession>
<sequence>SIMFNSFESFVDNLNSDCVVNVRISDNQLDEEDWAVDGLTISNGVVIKQLHLTKGVYTLPDMVGWTTDELIWWTQYDATGRPEEQYHEISK</sequence>
<proteinExistence type="predicted"/>